<keyword evidence="8" id="KW-0864">Zinc transport</keyword>
<feature type="transmembrane region" description="Helical" evidence="14">
    <location>
        <begin position="248"/>
        <end position="268"/>
    </location>
</feature>
<comment type="function">
    <text evidence="1">Involved in the high-affinity zinc uptake transport system.</text>
</comment>
<feature type="transmembrane region" description="Helical" evidence="14">
    <location>
        <begin position="222"/>
        <end position="242"/>
    </location>
</feature>
<comment type="similarity">
    <text evidence="3 13">Belongs to the ABC-3 integral membrane protein family.</text>
</comment>
<evidence type="ECO:0000256" key="11">
    <source>
        <dbReference type="ARBA" id="ARBA00023136"/>
    </source>
</evidence>
<dbReference type="PANTHER" id="PTHR30477:SF23">
    <property type="entry name" value="HIGH-AFFINITY ZINC UPTAKE SYSTEM MEMBRANE PROTEIN ZNUB"/>
    <property type="match status" value="1"/>
</dbReference>
<comment type="subcellular location">
    <subcellularLocation>
        <location evidence="2 13">Cell membrane</location>
        <topology evidence="2 13">Multi-pass membrane protein</topology>
    </subcellularLocation>
</comment>
<dbReference type="Gene3D" id="1.10.3470.10">
    <property type="entry name" value="ABC transporter involved in vitamin B12 uptake, BtuC"/>
    <property type="match status" value="1"/>
</dbReference>
<feature type="transmembrane region" description="Helical" evidence="14">
    <location>
        <begin position="64"/>
        <end position="81"/>
    </location>
</feature>
<dbReference type="SUPFAM" id="SSF81345">
    <property type="entry name" value="ABC transporter involved in vitamin B12 uptake, BtuC"/>
    <property type="match status" value="1"/>
</dbReference>
<evidence type="ECO:0000256" key="2">
    <source>
        <dbReference type="ARBA" id="ARBA00004651"/>
    </source>
</evidence>
<dbReference type="GO" id="GO:0055085">
    <property type="term" value="P:transmembrane transport"/>
    <property type="evidence" value="ECO:0007669"/>
    <property type="project" value="InterPro"/>
</dbReference>
<feature type="transmembrane region" description="Helical" evidence="14">
    <location>
        <begin position="134"/>
        <end position="152"/>
    </location>
</feature>
<dbReference type="GO" id="GO:0043190">
    <property type="term" value="C:ATP-binding cassette (ABC) transporter complex"/>
    <property type="evidence" value="ECO:0007669"/>
    <property type="project" value="InterPro"/>
</dbReference>
<feature type="transmembrane region" description="Helical" evidence="14">
    <location>
        <begin position="15"/>
        <end position="35"/>
    </location>
</feature>
<name>A0A934QGR7_9PROT</name>
<protein>
    <recommendedName>
        <fullName evidence="12">High-affinity zinc uptake system membrane protein ZnuB</fullName>
    </recommendedName>
</protein>
<evidence type="ECO:0000256" key="1">
    <source>
        <dbReference type="ARBA" id="ARBA00002313"/>
    </source>
</evidence>
<evidence type="ECO:0000256" key="12">
    <source>
        <dbReference type="ARBA" id="ARBA00040080"/>
    </source>
</evidence>
<evidence type="ECO:0000256" key="10">
    <source>
        <dbReference type="ARBA" id="ARBA00023065"/>
    </source>
</evidence>
<keyword evidence="7" id="KW-0862">Zinc</keyword>
<dbReference type="CDD" id="cd06550">
    <property type="entry name" value="TM_ABC_iron-siderophores_like"/>
    <property type="match status" value="1"/>
</dbReference>
<evidence type="ECO:0000313" key="15">
    <source>
        <dbReference type="EMBL" id="MBK1696589.1"/>
    </source>
</evidence>
<dbReference type="RefSeq" id="WP_027289439.1">
    <property type="nucleotide sequence ID" value="NZ_NRRE01000017.1"/>
</dbReference>
<feature type="transmembrane region" description="Helical" evidence="14">
    <location>
        <begin position="93"/>
        <end position="114"/>
    </location>
</feature>
<keyword evidence="10" id="KW-0406">Ion transport</keyword>
<dbReference type="PANTHER" id="PTHR30477">
    <property type="entry name" value="ABC-TRANSPORTER METAL-BINDING PROTEIN"/>
    <property type="match status" value="1"/>
</dbReference>
<reference evidence="15" key="1">
    <citation type="submission" date="2017-08" db="EMBL/GenBank/DDBJ databases">
        <authorList>
            <person name="Imhoff J.F."/>
            <person name="Rahn T."/>
            <person name="Kuenzel S."/>
            <person name="Neulinger S.C."/>
        </authorList>
    </citation>
    <scope>NUCLEOTIDE SEQUENCE</scope>
    <source>
        <strain evidence="15">DSM 9154</strain>
    </source>
</reference>
<dbReference type="Proteomes" id="UP000778970">
    <property type="component" value="Unassembled WGS sequence"/>
</dbReference>
<comment type="caution">
    <text evidence="15">The sequence shown here is derived from an EMBL/GenBank/DDBJ whole genome shotgun (WGS) entry which is preliminary data.</text>
</comment>
<evidence type="ECO:0000256" key="13">
    <source>
        <dbReference type="RuleBase" id="RU003943"/>
    </source>
</evidence>
<dbReference type="Pfam" id="PF00950">
    <property type="entry name" value="ABC-3"/>
    <property type="match status" value="1"/>
</dbReference>
<keyword evidence="4 13" id="KW-0813">Transport</keyword>
<dbReference type="EMBL" id="NRRE01000017">
    <property type="protein sequence ID" value="MBK1696589.1"/>
    <property type="molecule type" value="Genomic_DNA"/>
</dbReference>
<accession>A0A934QGR7</accession>
<proteinExistence type="inferred from homology"/>
<organism evidence="15 16">
    <name type="scientific">Rhodovibrio salinarum</name>
    <dbReference type="NCBI Taxonomy" id="1087"/>
    <lineage>
        <taxon>Bacteria</taxon>
        <taxon>Pseudomonadati</taxon>
        <taxon>Pseudomonadota</taxon>
        <taxon>Alphaproteobacteria</taxon>
        <taxon>Rhodospirillales</taxon>
        <taxon>Rhodovibrionaceae</taxon>
        <taxon>Rhodovibrio</taxon>
    </lineage>
</organism>
<dbReference type="GO" id="GO:0006829">
    <property type="term" value="P:zinc ion transport"/>
    <property type="evidence" value="ECO:0007669"/>
    <property type="project" value="UniProtKB-KW"/>
</dbReference>
<keyword evidence="6 13" id="KW-0812">Transmembrane</keyword>
<keyword evidence="9 14" id="KW-1133">Transmembrane helix</keyword>
<keyword evidence="16" id="KW-1185">Reference proteome</keyword>
<keyword evidence="5" id="KW-1003">Cell membrane</keyword>
<evidence type="ECO:0000256" key="4">
    <source>
        <dbReference type="ARBA" id="ARBA00022448"/>
    </source>
</evidence>
<evidence type="ECO:0000256" key="5">
    <source>
        <dbReference type="ARBA" id="ARBA00022475"/>
    </source>
</evidence>
<dbReference type="GO" id="GO:0010043">
    <property type="term" value="P:response to zinc ion"/>
    <property type="evidence" value="ECO:0007669"/>
    <property type="project" value="TreeGrafter"/>
</dbReference>
<keyword evidence="11 14" id="KW-0472">Membrane</keyword>
<gene>
    <name evidence="15" type="ORF">CKO21_04950</name>
</gene>
<dbReference type="AlphaFoldDB" id="A0A934QGR7"/>
<dbReference type="InterPro" id="IPR001626">
    <property type="entry name" value="ABC_TroCD"/>
</dbReference>
<sequence length="271" mass="28183">MTLPALFQLEFLQRALLAGLGIAAVAGPLGCFVVWRRMAYFGTSLAHNAFLGIALGVLLGIDPMFGIALAAAVVALLLVGLQRQHRLADDTLLGILAHAGMALGLVAISFMEGMRVDLLTYLFGDVLAVSWRDLAWIYGAGGAVLAGLIVLWRWLLMVSVHPELAAAEGIPVLAVRLAFMLMLAILVAIAMKVVGVLLITSMLIIPAAAARRFAISPEGMAVSAVGVGWVSVIVGLAASYQWDLPSGPAMVVSATAIFALSLGAGAALSRT</sequence>
<evidence type="ECO:0000256" key="14">
    <source>
        <dbReference type="SAM" id="Phobius"/>
    </source>
</evidence>
<evidence type="ECO:0000256" key="3">
    <source>
        <dbReference type="ARBA" id="ARBA00008034"/>
    </source>
</evidence>
<evidence type="ECO:0000256" key="9">
    <source>
        <dbReference type="ARBA" id="ARBA00022989"/>
    </source>
</evidence>
<evidence type="ECO:0000256" key="8">
    <source>
        <dbReference type="ARBA" id="ARBA00022906"/>
    </source>
</evidence>
<evidence type="ECO:0000313" key="16">
    <source>
        <dbReference type="Proteomes" id="UP000778970"/>
    </source>
</evidence>
<dbReference type="InterPro" id="IPR037294">
    <property type="entry name" value="ABC_BtuC-like"/>
</dbReference>
<evidence type="ECO:0000256" key="6">
    <source>
        <dbReference type="ARBA" id="ARBA00022692"/>
    </source>
</evidence>
<reference evidence="15" key="2">
    <citation type="journal article" date="2020" name="Microorganisms">
        <title>Osmotic Adaptation and Compatible Solute Biosynthesis of Phototrophic Bacteria as Revealed from Genome Analyses.</title>
        <authorList>
            <person name="Imhoff J.F."/>
            <person name="Rahn T."/>
            <person name="Kunzel S."/>
            <person name="Keller A."/>
            <person name="Neulinger S.C."/>
        </authorList>
    </citation>
    <scope>NUCLEOTIDE SEQUENCE</scope>
    <source>
        <strain evidence="15">DSM 9154</strain>
    </source>
</reference>
<evidence type="ECO:0000256" key="7">
    <source>
        <dbReference type="ARBA" id="ARBA00022833"/>
    </source>
</evidence>